<feature type="binding site" evidence="12">
    <location>
        <position position="150"/>
    </location>
    <ligand>
        <name>ATP</name>
        <dbReference type="ChEBI" id="CHEBI:30616"/>
    </ligand>
</feature>
<dbReference type="InterPro" id="IPR008271">
    <property type="entry name" value="Ser/Thr_kinase_AS"/>
</dbReference>
<dbReference type="OrthoDB" id="504170at2759"/>
<comment type="subcellular location">
    <subcellularLocation>
        <location evidence="1">Bud neck</location>
    </subcellularLocation>
</comment>
<dbReference type="Gene3D" id="3.30.310.220">
    <property type="entry name" value="Fungal kinase associated-1 domain"/>
    <property type="match status" value="1"/>
</dbReference>
<feature type="region of interest" description="Disordered" evidence="13">
    <location>
        <begin position="1"/>
        <end position="40"/>
    </location>
</feature>
<dbReference type="Gene3D" id="1.10.510.10">
    <property type="entry name" value="Transferase(Phosphotransferase) domain 1"/>
    <property type="match status" value="1"/>
</dbReference>
<dbReference type="InterPro" id="IPR043024">
    <property type="entry name" value="KA1_sf_fungal"/>
</dbReference>
<keyword evidence="7 12" id="KW-0547">Nucleotide-binding</keyword>
<feature type="compositionally biased region" description="Polar residues" evidence="13">
    <location>
        <begin position="98"/>
        <end position="108"/>
    </location>
</feature>
<feature type="region of interest" description="Disordered" evidence="13">
    <location>
        <begin position="783"/>
        <end position="804"/>
    </location>
</feature>
<dbReference type="GO" id="GO:0035556">
    <property type="term" value="P:intracellular signal transduction"/>
    <property type="evidence" value="ECO:0007669"/>
    <property type="project" value="TreeGrafter"/>
</dbReference>
<evidence type="ECO:0000313" key="15">
    <source>
        <dbReference type="EMBL" id="OBT97678.1"/>
    </source>
</evidence>
<evidence type="ECO:0000256" key="7">
    <source>
        <dbReference type="ARBA" id="ARBA00022741"/>
    </source>
</evidence>
<protein>
    <recommendedName>
        <fullName evidence="3">non-specific serine/threonine protein kinase</fullName>
        <ecNumber evidence="3">2.7.11.1</ecNumber>
    </recommendedName>
</protein>
<dbReference type="AlphaFoldDB" id="A0A1B8GPD7"/>
<feature type="region of interest" description="Disordered" evidence="13">
    <location>
        <begin position="87"/>
        <end position="116"/>
    </location>
</feature>
<comment type="catalytic activity">
    <reaction evidence="10">
        <text>L-threonyl-[protein] + ATP = O-phospho-L-threonyl-[protein] + ADP + H(+)</text>
        <dbReference type="Rhea" id="RHEA:46608"/>
        <dbReference type="Rhea" id="RHEA-COMP:11060"/>
        <dbReference type="Rhea" id="RHEA-COMP:11605"/>
        <dbReference type="ChEBI" id="CHEBI:15378"/>
        <dbReference type="ChEBI" id="CHEBI:30013"/>
        <dbReference type="ChEBI" id="CHEBI:30616"/>
        <dbReference type="ChEBI" id="CHEBI:61977"/>
        <dbReference type="ChEBI" id="CHEBI:456216"/>
        <dbReference type="EC" id="2.7.11.1"/>
    </reaction>
</comment>
<dbReference type="InterPro" id="IPR031850">
    <property type="entry name" value="Fungal_KA1_dom"/>
</dbReference>
<dbReference type="Proteomes" id="UP000091956">
    <property type="component" value="Unassembled WGS sequence"/>
</dbReference>
<feature type="compositionally biased region" description="Basic and acidic residues" evidence="13">
    <location>
        <begin position="794"/>
        <end position="804"/>
    </location>
</feature>
<dbReference type="EC" id="2.7.11.1" evidence="3"/>
<dbReference type="GO" id="GO:0005940">
    <property type="term" value="C:septin ring"/>
    <property type="evidence" value="ECO:0007669"/>
    <property type="project" value="UniProtKB-ARBA"/>
</dbReference>
<feature type="compositionally biased region" description="Polar residues" evidence="13">
    <location>
        <begin position="852"/>
        <end position="862"/>
    </location>
</feature>
<comment type="catalytic activity">
    <reaction evidence="11">
        <text>L-seryl-[protein] + ATP = O-phospho-L-seryl-[protein] + ADP + H(+)</text>
        <dbReference type="Rhea" id="RHEA:17989"/>
        <dbReference type="Rhea" id="RHEA-COMP:9863"/>
        <dbReference type="Rhea" id="RHEA-COMP:11604"/>
        <dbReference type="ChEBI" id="CHEBI:15378"/>
        <dbReference type="ChEBI" id="CHEBI:29999"/>
        <dbReference type="ChEBI" id="CHEBI:30616"/>
        <dbReference type="ChEBI" id="CHEBI:83421"/>
        <dbReference type="ChEBI" id="CHEBI:456216"/>
        <dbReference type="EC" id="2.7.11.1"/>
    </reaction>
</comment>
<reference evidence="15 16" key="1">
    <citation type="submission" date="2016-03" db="EMBL/GenBank/DDBJ databases">
        <title>Comparative genomics of Pseudogymnoascus destructans, the fungus causing white-nose syndrome of bats.</title>
        <authorList>
            <person name="Palmer J.M."/>
            <person name="Drees K.P."/>
            <person name="Foster J.T."/>
            <person name="Lindner D.L."/>
        </authorList>
    </citation>
    <scope>NUCLEOTIDE SEQUENCE [LARGE SCALE GENOMIC DNA]</scope>
    <source>
        <strain evidence="15 16">UAMH 10579</strain>
    </source>
</reference>
<organism evidence="15 16">
    <name type="scientific">Pseudogymnoascus verrucosus</name>
    <dbReference type="NCBI Taxonomy" id="342668"/>
    <lineage>
        <taxon>Eukaryota</taxon>
        <taxon>Fungi</taxon>
        <taxon>Dikarya</taxon>
        <taxon>Ascomycota</taxon>
        <taxon>Pezizomycotina</taxon>
        <taxon>Leotiomycetes</taxon>
        <taxon>Thelebolales</taxon>
        <taxon>Thelebolaceae</taxon>
        <taxon>Pseudogymnoascus</taxon>
    </lineage>
</organism>
<dbReference type="GO" id="GO:0005935">
    <property type="term" value="C:cellular bud neck"/>
    <property type="evidence" value="ECO:0007669"/>
    <property type="project" value="UniProtKB-SubCell"/>
</dbReference>
<dbReference type="GeneID" id="28837984"/>
<dbReference type="Pfam" id="PF00069">
    <property type="entry name" value="Pkinase"/>
    <property type="match status" value="1"/>
</dbReference>
<evidence type="ECO:0000256" key="13">
    <source>
        <dbReference type="SAM" id="MobiDB-lite"/>
    </source>
</evidence>
<evidence type="ECO:0000256" key="3">
    <source>
        <dbReference type="ARBA" id="ARBA00012513"/>
    </source>
</evidence>
<dbReference type="InterPro" id="IPR000719">
    <property type="entry name" value="Prot_kinase_dom"/>
</dbReference>
<dbReference type="PANTHER" id="PTHR24346">
    <property type="entry name" value="MAP/MICROTUBULE AFFINITY-REGULATING KINASE"/>
    <property type="match status" value="1"/>
</dbReference>
<dbReference type="InterPro" id="IPR011009">
    <property type="entry name" value="Kinase-like_dom_sf"/>
</dbReference>
<proteinExistence type="inferred from homology"/>
<comment type="similarity">
    <text evidence="2">Belongs to the protein kinase superfamily. CAMK Ser/Thr protein kinase family. NIM1 subfamily.</text>
</comment>
<keyword evidence="4" id="KW-0723">Serine/threonine-protein kinase</keyword>
<evidence type="ECO:0000256" key="1">
    <source>
        <dbReference type="ARBA" id="ARBA00004266"/>
    </source>
</evidence>
<feature type="compositionally biased region" description="Polar residues" evidence="13">
    <location>
        <begin position="21"/>
        <end position="31"/>
    </location>
</feature>
<evidence type="ECO:0000256" key="4">
    <source>
        <dbReference type="ARBA" id="ARBA00022527"/>
    </source>
</evidence>
<evidence type="ECO:0000256" key="11">
    <source>
        <dbReference type="ARBA" id="ARBA00048679"/>
    </source>
</evidence>
<evidence type="ECO:0000256" key="10">
    <source>
        <dbReference type="ARBA" id="ARBA00047899"/>
    </source>
</evidence>
<accession>A0A1B8GPD7</accession>
<evidence type="ECO:0000256" key="8">
    <source>
        <dbReference type="ARBA" id="ARBA00022777"/>
    </source>
</evidence>
<evidence type="ECO:0000256" key="2">
    <source>
        <dbReference type="ARBA" id="ARBA00010791"/>
    </source>
</evidence>
<name>A0A1B8GPD7_9PEZI</name>
<evidence type="ECO:0000256" key="12">
    <source>
        <dbReference type="PROSITE-ProRule" id="PRU10141"/>
    </source>
</evidence>
<feature type="domain" description="Protein kinase" evidence="14">
    <location>
        <begin position="121"/>
        <end position="396"/>
    </location>
</feature>
<gene>
    <name evidence="15" type="ORF">VE01_04598</name>
</gene>
<evidence type="ECO:0000256" key="6">
    <source>
        <dbReference type="ARBA" id="ARBA00022679"/>
    </source>
</evidence>
<dbReference type="FunFam" id="1.10.510.10:FF:000394">
    <property type="entry name" value="Serine/threonine-protein kinase HSL1"/>
    <property type="match status" value="1"/>
</dbReference>
<dbReference type="Pfam" id="PF16797">
    <property type="entry name" value="Fungal_KA1"/>
    <property type="match status" value="1"/>
</dbReference>
<dbReference type="SMART" id="SM00220">
    <property type="entry name" value="S_TKc"/>
    <property type="match status" value="1"/>
</dbReference>
<feature type="region of interest" description="Disordered" evidence="13">
    <location>
        <begin position="845"/>
        <end position="886"/>
    </location>
</feature>
<keyword evidence="8" id="KW-0418">Kinase</keyword>
<reference evidence="16" key="2">
    <citation type="journal article" date="2018" name="Nat. Commun.">
        <title>Extreme sensitivity to ultraviolet light in the fungal pathogen causing white-nose syndrome of bats.</title>
        <authorList>
            <person name="Palmer J.M."/>
            <person name="Drees K.P."/>
            <person name="Foster J.T."/>
            <person name="Lindner D.L."/>
        </authorList>
    </citation>
    <scope>NUCLEOTIDE SEQUENCE [LARGE SCALE GENOMIC DNA]</scope>
    <source>
        <strain evidence="16">UAMH 10579</strain>
    </source>
</reference>
<dbReference type="STRING" id="342668.A0A1B8GPD7"/>
<evidence type="ECO:0000259" key="14">
    <source>
        <dbReference type="PROSITE" id="PS50011"/>
    </source>
</evidence>
<evidence type="ECO:0000313" key="16">
    <source>
        <dbReference type="Proteomes" id="UP000091956"/>
    </source>
</evidence>
<keyword evidence="5" id="KW-0597">Phosphoprotein</keyword>
<keyword evidence="16" id="KW-1185">Reference proteome</keyword>
<dbReference type="PROSITE" id="PS00108">
    <property type="entry name" value="PROTEIN_KINASE_ST"/>
    <property type="match status" value="1"/>
</dbReference>
<dbReference type="GO" id="GO:0005524">
    <property type="term" value="F:ATP binding"/>
    <property type="evidence" value="ECO:0007669"/>
    <property type="project" value="UniProtKB-UniRule"/>
</dbReference>
<sequence>MSTSNYRRPSTARPPLGDATSRVNNTRTTYPSPLGKIPETMAHNGRAIYEEENTYNKSDTESVQERKIIITPRPTNAVDPRLSAIANGDGVHRPNRDSLISNASTNASDGKRRRKTHIGPWHLGKTLGKGATARVRMAKHAVTGQPAAVKIVQKKSALLSQAGSLASLNKKDAKVKDSGENRRMPYGIEREVAIMKLIEHPHIMRLYDIWENRTEIYLVLEYVDNGELFDHISICGLLPEEEAMKYFRQLMSAVSYCHQFNICHRDLKPENILLTKDGQIKIADFGMAALQQTPEHRLVTSCGSPHYAAPEVIKAVPYRGDKVDIWSMGIILYATLSGRLPFDHPSVPRLLQAIQKGNYRMANAIGPEAADLIKRMLQVDPRERISINEIWRHPLIKKYEYLDTYRGGINPRSPDVQYCERPVDRVSDIDKEIMRHLKSLWHQFEDKQLVTLLLDDNPNDQKLFYGLFLKHRDNQLENYTPEIGYSNSDYHHVRPLSKIKKLSTRQFTQTGPGPNGYKRQISKFTVVSNTGERVERGHARKSSGYAETESGETVKSYDPFKDSRHQNLTMNGTTHAKVVIHRNPISRLQEDTQISRVGGSRSSNRYAMQPGLARPRVYASRSSLASSTKSGGNPVRAGQRYKRGVSFTNMRHPAMRTVSETEANERNRLRSKLMEEVPEDSPNVIAQLRSRKEAGTVAHPLPQAYRRAQEDVRQVSSSLAKDCDEAFNRSHGLSMLSSSADYGSDSHYSTPFTSFERGNTDTDPSLFQLKQWEAANPIGRQSVYESRPLPVPPKRSESVEEELVEARRAAHSRKVTGDGVHSPRYINRMVSHIDRLMLPNQTYLSEGERRTTSAPNPTTTSGRGIEGPRPLPNPQNYSRARTSERSDGYGQYLHRERTNRVASHRMGSAPEPYNGRYNERELVVTNPDHRPVTARAVPLSSSPVKMPAPLNIRKVKRPAPPPTPPPTQPLPPLPVETPLMTGALNAAKDTFTKFEQLAPNFSTESKGRKSKNDVDPFRYDGVKRTGFGTTKKKKTAWYKRDSKQEDSQFAPGEVEINPNCLPDPKKKGFNLGNLLKKFGPKEEEGLPLGAFKLYNDNRSTESIGDDVNYYQPKLVNYRDDPSRQIEPQQNWLARLFLVKPATSYLCFNLTKRRARQEVAQLLKDWRQFGIKDVVVNKPANLVFGKVAPVNYLELKVVSFAIEFLTVIEHGKRNRLSIARLSQEAGAASSFHRVVATMESVFQTRGLLVGEERKRRMMIKTLTSA</sequence>
<keyword evidence="9 12" id="KW-0067">ATP-binding</keyword>
<keyword evidence="6" id="KW-0808">Transferase</keyword>
<dbReference type="PROSITE" id="PS50011">
    <property type="entry name" value="PROTEIN_KINASE_DOM"/>
    <property type="match status" value="1"/>
</dbReference>
<dbReference type="RefSeq" id="XP_018131411.1">
    <property type="nucleotide sequence ID" value="XM_018274069.2"/>
</dbReference>
<dbReference type="InterPro" id="IPR017441">
    <property type="entry name" value="Protein_kinase_ATP_BS"/>
</dbReference>
<dbReference type="PANTHER" id="PTHR24346:SF110">
    <property type="entry name" value="NON-SPECIFIC SERINE_THREONINE PROTEIN KINASE"/>
    <property type="match status" value="1"/>
</dbReference>
<dbReference type="EMBL" id="KV460221">
    <property type="protein sequence ID" value="OBT97678.1"/>
    <property type="molecule type" value="Genomic_DNA"/>
</dbReference>
<dbReference type="SUPFAM" id="SSF56112">
    <property type="entry name" value="Protein kinase-like (PK-like)"/>
    <property type="match status" value="1"/>
</dbReference>
<dbReference type="PROSITE" id="PS00107">
    <property type="entry name" value="PROTEIN_KINASE_ATP"/>
    <property type="match status" value="1"/>
</dbReference>
<dbReference type="GO" id="GO:0004674">
    <property type="term" value="F:protein serine/threonine kinase activity"/>
    <property type="evidence" value="ECO:0007669"/>
    <property type="project" value="UniProtKB-KW"/>
</dbReference>
<evidence type="ECO:0000256" key="9">
    <source>
        <dbReference type="ARBA" id="ARBA00022840"/>
    </source>
</evidence>
<evidence type="ECO:0000256" key="5">
    <source>
        <dbReference type="ARBA" id="ARBA00022553"/>
    </source>
</evidence>